<keyword evidence="1" id="KW-0378">Hydrolase</keyword>
<dbReference type="eggNOG" id="COG2382">
    <property type="taxonomic scope" value="Bacteria"/>
</dbReference>
<dbReference type="InterPro" id="IPR052940">
    <property type="entry name" value="Carb_Esterase_6"/>
</dbReference>
<dbReference type="RefSeq" id="WP_015331445.1">
    <property type="nucleotide sequence ID" value="NC_020054.1"/>
</dbReference>
<keyword evidence="5" id="KW-1185">Reference proteome</keyword>
<dbReference type="OrthoDB" id="9795554at2"/>
<accession>I0K893</accession>
<name>I0K893_9BACT</name>
<evidence type="ECO:0000313" key="4">
    <source>
        <dbReference type="EMBL" id="CCH00346.1"/>
    </source>
</evidence>
<dbReference type="InterPro" id="IPR005181">
    <property type="entry name" value="SASA"/>
</dbReference>
<evidence type="ECO:0000259" key="3">
    <source>
        <dbReference type="Pfam" id="PF03629"/>
    </source>
</evidence>
<dbReference type="PANTHER" id="PTHR31988:SF19">
    <property type="entry name" value="9-O-ACETYL-N-ACETYLNEURAMINIC ACID DEACETYLASE-RELATED"/>
    <property type="match status" value="1"/>
</dbReference>
<gene>
    <name evidence="4" type="ORF">FAES_2337</name>
</gene>
<feature type="chain" id="PRO_5003631144" description="Sialate O-acetylesterase domain-containing protein" evidence="2">
    <location>
        <begin position="23"/>
        <end position="284"/>
    </location>
</feature>
<evidence type="ECO:0000256" key="2">
    <source>
        <dbReference type="SAM" id="SignalP"/>
    </source>
</evidence>
<dbReference type="AlphaFoldDB" id="I0K893"/>
<dbReference type="PANTHER" id="PTHR31988">
    <property type="entry name" value="ESTERASE, PUTATIVE (DUF303)-RELATED"/>
    <property type="match status" value="1"/>
</dbReference>
<protein>
    <recommendedName>
        <fullName evidence="3">Sialate O-acetylesterase domain-containing protein</fullName>
    </recommendedName>
</protein>
<dbReference type="HOGENOM" id="CLU_056093_0_0_10"/>
<evidence type="ECO:0000256" key="1">
    <source>
        <dbReference type="ARBA" id="ARBA00022801"/>
    </source>
</evidence>
<dbReference type="PATRIC" id="fig|1166018.3.peg.4097"/>
<keyword evidence="2" id="KW-0732">Signal</keyword>
<feature type="signal peptide" evidence="2">
    <location>
        <begin position="1"/>
        <end position="22"/>
    </location>
</feature>
<reference evidence="4 5" key="1">
    <citation type="journal article" date="2012" name="J. Bacteriol.">
        <title>Genome Sequence of Fibrella aestuarina BUZ 2T, a Filamentous Marine Bacterium.</title>
        <authorList>
            <person name="Filippini M."/>
            <person name="Qi W."/>
            <person name="Blom J."/>
            <person name="Goesmann A."/>
            <person name="Smits T.H."/>
            <person name="Bagheri H.C."/>
        </authorList>
    </citation>
    <scope>NUCLEOTIDE SEQUENCE [LARGE SCALE GENOMIC DNA]</scope>
    <source>
        <strain evidence="5">BUZ 2T</strain>
    </source>
</reference>
<dbReference type="Gene3D" id="3.40.50.1110">
    <property type="entry name" value="SGNH hydrolase"/>
    <property type="match status" value="1"/>
</dbReference>
<dbReference type="EMBL" id="HE796683">
    <property type="protein sequence ID" value="CCH00346.1"/>
    <property type="molecule type" value="Genomic_DNA"/>
</dbReference>
<dbReference type="Proteomes" id="UP000011058">
    <property type="component" value="Chromosome"/>
</dbReference>
<organism evidence="4 5">
    <name type="scientific">Fibrella aestuarina BUZ 2</name>
    <dbReference type="NCBI Taxonomy" id="1166018"/>
    <lineage>
        <taxon>Bacteria</taxon>
        <taxon>Pseudomonadati</taxon>
        <taxon>Bacteroidota</taxon>
        <taxon>Cytophagia</taxon>
        <taxon>Cytophagales</taxon>
        <taxon>Spirosomataceae</taxon>
        <taxon>Fibrella</taxon>
    </lineage>
</organism>
<dbReference type="SUPFAM" id="SSF52266">
    <property type="entry name" value="SGNH hydrolase"/>
    <property type="match status" value="1"/>
</dbReference>
<dbReference type="GO" id="GO:0016788">
    <property type="term" value="F:hydrolase activity, acting on ester bonds"/>
    <property type="evidence" value="ECO:0007669"/>
    <property type="project" value="UniProtKB-ARBA"/>
</dbReference>
<evidence type="ECO:0000313" key="5">
    <source>
        <dbReference type="Proteomes" id="UP000011058"/>
    </source>
</evidence>
<dbReference type="Pfam" id="PF03629">
    <property type="entry name" value="SASA"/>
    <property type="match status" value="1"/>
</dbReference>
<proteinExistence type="predicted"/>
<dbReference type="KEGG" id="fae:FAES_2337"/>
<feature type="domain" description="Sialate O-acetylesterase" evidence="3">
    <location>
        <begin position="27"/>
        <end position="273"/>
    </location>
</feature>
<dbReference type="STRING" id="1166018.FAES_2337"/>
<sequence length="284" mass="31305">MKKRTGNFLLIGLVLLSLNAVAQDKNFYIFLCFGQSNMEGNARIEAQDTVDVNPRFQVMEAVDCPAINRSKGNWYTAKPPLCRCRTGLTPADYFGRELVANLPEKVRVGVINVAVGGCRIELFDKDQYTSYTTNIPGWMKNFIGEYGGNPYGRLVEMAKLAQKDGVIKGILLHQGESNTGDTLWTQKVKVVYDNLMNDLDLKPRKVPLLAGETVNADQNGKCASMNRIIATLPQTIKNAHVISSAGCTDSADDLHFNAAGYRELGKRYAAQMLSLLGYKPTATN</sequence>
<dbReference type="InterPro" id="IPR036514">
    <property type="entry name" value="SGNH_hydro_sf"/>
</dbReference>